<evidence type="ECO:0000256" key="9">
    <source>
        <dbReference type="ARBA" id="ARBA00052690"/>
    </source>
</evidence>
<evidence type="ECO:0000256" key="7">
    <source>
        <dbReference type="ARBA" id="ARBA00023002"/>
    </source>
</evidence>
<comment type="catalytic activity">
    <reaction evidence="8 10">
        <text>L-proline + NAD(+) = (S)-1-pyrroline-5-carboxylate + NADH + 2 H(+)</text>
        <dbReference type="Rhea" id="RHEA:14105"/>
        <dbReference type="ChEBI" id="CHEBI:15378"/>
        <dbReference type="ChEBI" id="CHEBI:17388"/>
        <dbReference type="ChEBI" id="CHEBI:57540"/>
        <dbReference type="ChEBI" id="CHEBI:57945"/>
        <dbReference type="ChEBI" id="CHEBI:60039"/>
        <dbReference type="EC" id="1.5.1.2"/>
    </reaction>
</comment>
<keyword evidence="5 10" id="KW-0641">Proline biosynthesis</keyword>
<evidence type="ECO:0000259" key="14">
    <source>
        <dbReference type="Pfam" id="PF03807"/>
    </source>
</evidence>
<dbReference type="GeneID" id="95335749"/>
<dbReference type="GO" id="GO:0004735">
    <property type="term" value="F:pyrroline-5-carboxylate reductase activity"/>
    <property type="evidence" value="ECO:0007669"/>
    <property type="project" value="UniProtKB-UniRule"/>
</dbReference>
<comment type="function">
    <text evidence="10">Catalyzes the reduction of 1-pyrroline-5-carboxylate (PCA) to L-proline.</text>
</comment>
<evidence type="ECO:0000256" key="5">
    <source>
        <dbReference type="ARBA" id="ARBA00022650"/>
    </source>
</evidence>
<dbReference type="PANTHER" id="PTHR11645:SF0">
    <property type="entry name" value="PYRROLINE-5-CARBOXYLATE REDUCTASE 3"/>
    <property type="match status" value="1"/>
</dbReference>
<feature type="binding site" evidence="12">
    <location>
        <begin position="69"/>
        <end position="72"/>
    </location>
    <ligand>
        <name>NADP(+)</name>
        <dbReference type="ChEBI" id="CHEBI:58349"/>
    </ligand>
</feature>
<dbReference type="InterPro" id="IPR000304">
    <property type="entry name" value="Pyrroline-COOH_reductase"/>
</dbReference>
<evidence type="ECO:0000256" key="6">
    <source>
        <dbReference type="ARBA" id="ARBA00022857"/>
    </source>
</evidence>
<comment type="pathway">
    <text evidence="1 10 13">Amino-acid biosynthesis; L-proline biosynthesis; L-proline from L-glutamate 5-semialdehyde: step 1/1.</text>
</comment>
<dbReference type="InterPro" id="IPR029036">
    <property type="entry name" value="P5CR_dimer"/>
</dbReference>
<protein>
    <recommendedName>
        <fullName evidence="10 11">Pyrroline-5-carboxylate reductase</fullName>
        <shortName evidence="10">P5C reductase</shortName>
        <shortName evidence="10">P5CR</shortName>
        <ecNumber evidence="10 11">1.5.1.2</ecNumber>
    </recommendedName>
    <alternativeName>
        <fullName evidence="10">PCA reductase</fullName>
    </alternativeName>
</protein>
<dbReference type="OrthoDB" id="9805754at2"/>
<reference evidence="16 17" key="1">
    <citation type="journal article" date="2011" name="Stand. Genomic Sci.">
        <title>Complete genome sequence of the halophilic and highly halotolerant Chromohalobacter salexigens type strain (1H11(T)).</title>
        <authorList>
            <person name="Copeland A."/>
            <person name="O'Connor K."/>
            <person name="Lucas S."/>
            <person name="Lapidus A."/>
            <person name="Berry K.W."/>
            <person name="Detter J.C."/>
            <person name="Del Rio T.G."/>
            <person name="Hammon N."/>
            <person name="Dalin E."/>
            <person name="Tice H."/>
            <person name="Pitluck S."/>
            <person name="Bruce D."/>
            <person name="Goodwin L."/>
            <person name="Han C."/>
            <person name="Tapia R."/>
            <person name="Saunders E."/>
            <person name="Schmutz J."/>
            <person name="Brettin T."/>
            <person name="Larimer F."/>
            <person name="Land M."/>
            <person name="Hauser L."/>
            <person name="Vargas C."/>
            <person name="Nieto J.J."/>
            <person name="Kyrpides N.C."/>
            <person name="Ivanova N."/>
            <person name="Goker M."/>
            <person name="Klenk H.P."/>
            <person name="Csonka L.N."/>
            <person name="Woyke T."/>
        </authorList>
    </citation>
    <scope>NUCLEOTIDE SEQUENCE [LARGE SCALE GENOMIC DNA]</scope>
    <source>
        <strain evidence="17">ATCC BAA-138 / DSM 3043 / CIP 106854 / NCIMB 13768 / 1H11</strain>
    </source>
</reference>
<feature type="domain" description="Pyrroline-5-carboxylate reductase catalytic N-terminal" evidence="14">
    <location>
        <begin position="5"/>
        <end position="99"/>
    </location>
</feature>
<dbReference type="InterPro" id="IPR008927">
    <property type="entry name" value="6-PGluconate_DH-like_C_sf"/>
</dbReference>
<dbReference type="PIRSF" id="PIRSF000193">
    <property type="entry name" value="Pyrrol-5-carb_rd"/>
    <property type="match status" value="1"/>
</dbReference>
<evidence type="ECO:0000256" key="4">
    <source>
        <dbReference type="ARBA" id="ARBA00022605"/>
    </source>
</evidence>
<dbReference type="AlphaFoldDB" id="Q1QT09"/>
<evidence type="ECO:0000256" key="11">
    <source>
        <dbReference type="NCBIfam" id="TIGR00112"/>
    </source>
</evidence>
<dbReference type="SUPFAM" id="SSF48179">
    <property type="entry name" value="6-phosphogluconate dehydrogenase C-terminal domain-like"/>
    <property type="match status" value="1"/>
</dbReference>
<dbReference type="Gene3D" id="1.10.3730.10">
    <property type="entry name" value="ProC C-terminal domain-like"/>
    <property type="match status" value="1"/>
</dbReference>
<dbReference type="EC" id="1.5.1.2" evidence="10 11"/>
<evidence type="ECO:0000259" key="15">
    <source>
        <dbReference type="Pfam" id="PF14748"/>
    </source>
</evidence>
<dbReference type="FunFam" id="1.10.3730.10:FF:000001">
    <property type="entry name" value="Pyrroline-5-carboxylate reductase"/>
    <property type="match status" value="1"/>
</dbReference>
<dbReference type="Gene3D" id="3.40.50.720">
    <property type="entry name" value="NAD(P)-binding Rossmann-like Domain"/>
    <property type="match status" value="1"/>
</dbReference>
<comment type="catalytic activity">
    <reaction evidence="9 10 13">
        <text>L-proline + NADP(+) = (S)-1-pyrroline-5-carboxylate + NADPH + 2 H(+)</text>
        <dbReference type="Rhea" id="RHEA:14109"/>
        <dbReference type="ChEBI" id="CHEBI:15378"/>
        <dbReference type="ChEBI" id="CHEBI:17388"/>
        <dbReference type="ChEBI" id="CHEBI:57783"/>
        <dbReference type="ChEBI" id="CHEBI:58349"/>
        <dbReference type="ChEBI" id="CHEBI:60039"/>
        <dbReference type="EC" id="1.5.1.2"/>
    </reaction>
</comment>
<dbReference type="KEGG" id="csa:Csal_3055"/>
<keyword evidence="3 10" id="KW-0963">Cytoplasm</keyword>
<dbReference type="GO" id="GO:0055129">
    <property type="term" value="P:L-proline biosynthetic process"/>
    <property type="evidence" value="ECO:0007669"/>
    <property type="project" value="UniProtKB-UniRule"/>
</dbReference>
<comment type="similarity">
    <text evidence="2 10 13">Belongs to the pyrroline-5-carboxylate reductase family.</text>
</comment>
<dbReference type="Proteomes" id="UP000000239">
    <property type="component" value="Chromosome"/>
</dbReference>
<dbReference type="PANTHER" id="PTHR11645">
    <property type="entry name" value="PYRROLINE-5-CARBOXYLATE REDUCTASE"/>
    <property type="match status" value="1"/>
</dbReference>
<comment type="subcellular location">
    <subcellularLocation>
        <location evidence="10">Cytoplasm</location>
    </subcellularLocation>
</comment>
<dbReference type="InterPro" id="IPR028939">
    <property type="entry name" value="P5C_Rdtase_cat_N"/>
</dbReference>
<evidence type="ECO:0000256" key="10">
    <source>
        <dbReference type="HAMAP-Rule" id="MF_01925"/>
    </source>
</evidence>
<feature type="domain" description="Pyrroline-5-carboxylate reductase dimerisation" evidence="15">
    <location>
        <begin position="163"/>
        <end position="267"/>
    </location>
</feature>
<dbReference type="Pfam" id="PF03807">
    <property type="entry name" value="F420_oxidored"/>
    <property type="match status" value="1"/>
</dbReference>
<evidence type="ECO:0000256" key="13">
    <source>
        <dbReference type="RuleBase" id="RU003903"/>
    </source>
</evidence>
<gene>
    <name evidence="10" type="primary">proC</name>
    <name evidence="16" type="ordered locus">Csal_3055</name>
</gene>
<dbReference type="Pfam" id="PF14748">
    <property type="entry name" value="P5CR_dimer"/>
    <property type="match status" value="1"/>
</dbReference>
<evidence type="ECO:0000256" key="1">
    <source>
        <dbReference type="ARBA" id="ARBA00005205"/>
    </source>
</evidence>
<dbReference type="HOGENOM" id="CLU_042344_0_1_6"/>
<keyword evidence="17" id="KW-1185">Reference proteome</keyword>
<organism evidence="16 17">
    <name type="scientific">Chromohalobacter israelensis (strain ATCC BAA-138 / DSM 3043 / CIP 106854 / NCIMB 13768 / 1H11)</name>
    <name type="common">Chromohalobacter salexigens</name>
    <dbReference type="NCBI Taxonomy" id="290398"/>
    <lineage>
        <taxon>Bacteria</taxon>
        <taxon>Pseudomonadati</taxon>
        <taxon>Pseudomonadota</taxon>
        <taxon>Gammaproteobacteria</taxon>
        <taxon>Oceanospirillales</taxon>
        <taxon>Halomonadaceae</taxon>
        <taxon>Chromohalobacter</taxon>
    </lineage>
</organism>
<evidence type="ECO:0000256" key="12">
    <source>
        <dbReference type="PIRSR" id="PIRSR000193-1"/>
    </source>
</evidence>
<keyword evidence="6 10" id="KW-0521">NADP</keyword>
<name>Q1QT09_CHRI1</name>
<dbReference type="PROSITE" id="PS00521">
    <property type="entry name" value="P5CR"/>
    <property type="match status" value="1"/>
</dbReference>
<feature type="binding site" evidence="12">
    <location>
        <position position="56"/>
    </location>
    <ligand>
        <name>NADPH</name>
        <dbReference type="ChEBI" id="CHEBI:57783"/>
    </ligand>
</feature>
<keyword evidence="4 10" id="KW-0028">Amino-acid biosynthesis</keyword>
<dbReference type="EMBL" id="CP000285">
    <property type="protein sequence ID" value="ABE60399.1"/>
    <property type="molecule type" value="Genomic_DNA"/>
</dbReference>
<dbReference type="RefSeq" id="WP_011508345.1">
    <property type="nucleotide sequence ID" value="NC_007963.1"/>
</dbReference>
<feature type="binding site" evidence="12">
    <location>
        <begin position="8"/>
        <end position="13"/>
    </location>
    <ligand>
        <name>NADP(+)</name>
        <dbReference type="ChEBI" id="CHEBI:58349"/>
    </ligand>
</feature>
<dbReference type="SUPFAM" id="SSF51735">
    <property type="entry name" value="NAD(P)-binding Rossmann-fold domains"/>
    <property type="match status" value="1"/>
</dbReference>
<evidence type="ECO:0000256" key="3">
    <source>
        <dbReference type="ARBA" id="ARBA00022490"/>
    </source>
</evidence>
<dbReference type="InterPro" id="IPR053790">
    <property type="entry name" value="P5CR-like_CS"/>
</dbReference>
<evidence type="ECO:0000313" key="17">
    <source>
        <dbReference type="Proteomes" id="UP000000239"/>
    </source>
</evidence>
<accession>Q1QT09</accession>
<dbReference type="eggNOG" id="COG0345">
    <property type="taxonomic scope" value="Bacteria"/>
</dbReference>
<evidence type="ECO:0000313" key="16">
    <source>
        <dbReference type="EMBL" id="ABE60399.1"/>
    </source>
</evidence>
<keyword evidence="7 10" id="KW-0560">Oxidoreductase</keyword>
<dbReference type="NCBIfam" id="TIGR00112">
    <property type="entry name" value="proC"/>
    <property type="match status" value="1"/>
</dbReference>
<dbReference type="InterPro" id="IPR036291">
    <property type="entry name" value="NAD(P)-bd_dom_sf"/>
</dbReference>
<dbReference type="HAMAP" id="MF_01925">
    <property type="entry name" value="P5C_reductase"/>
    <property type="match status" value="1"/>
</dbReference>
<evidence type="ECO:0000256" key="8">
    <source>
        <dbReference type="ARBA" id="ARBA00050547"/>
    </source>
</evidence>
<proteinExistence type="inferred from homology"/>
<dbReference type="GO" id="GO:0005737">
    <property type="term" value="C:cytoplasm"/>
    <property type="evidence" value="ECO:0007669"/>
    <property type="project" value="UniProtKB-SubCell"/>
</dbReference>
<dbReference type="FunFam" id="3.40.50.720:FF:000105">
    <property type="entry name" value="Pyrroline-5-carboxylate reductase"/>
    <property type="match status" value="1"/>
</dbReference>
<sequence>MTSQVTFIGAGNMASAIFGGMVEGGYPAEAITATGRDPQALAALAERHGIRTTTDNLAAVDGADVVVLAVKPQIMREVCHELRDTVQAQRPLIVSVAAGLNAATLENWLGGELAVIRCMPNTPSLVGQGAAGLFANARVSESQKQLATTLLEAVGLVEWVADETLLEAVTAVSGSGPAYFFLIMEALEDAGKKLGLPADSARRLALQTAFGAASMARESEFEPAELRRRVTSPNGTTERAIASFEDDGLRRLFENATQACATRARELSDELSRD</sequence>
<evidence type="ECO:0000256" key="2">
    <source>
        <dbReference type="ARBA" id="ARBA00005525"/>
    </source>
</evidence>
<dbReference type="UniPathway" id="UPA00098">
    <property type="reaction ID" value="UER00361"/>
</dbReference>
<dbReference type="STRING" id="290398.Csal_3055"/>